<name>A0A1I7E0Y7_9BACT</name>
<protein>
    <submittedName>
        <fullName evidence="2">Uncharacterized protein</fullName>
    </submittedName>
</protein>
<dbReference type="AlphaFoldDB" id="A0A1I7E0Y7"/>
<organism evidence="2 3">
    <name type="scientific">Algoriphagus locisalis</name>
    <dbReference type="NCBI Taxonomy" id="305507"/>
    <lineage>
        <taxon>Bacteria</taxon>
        <taxon>Pseudomonadati</taxon>
        <taxon>Bacteroidota</taxon>
        <taxon>Cytophagia</taxon>
        <taxon>Cytophagales</taxon>
        <taxon>Cyclobacteriaceae</taxon>
        <taxon>Algoriphagus</taxon>
    </lineage>
</organism>
<feature type="signal peptide" evidence="1">
    <location>
        <begin position="1"/>
        <end position="20"/>
    </location>
</feature>
<keyword evidence="1" id="KW-0732">Signal</keyword>
<dbReference type="OrthoDB" id="828161at2"/>
<evidence type="ECO:0000313" key="2">
    <source>
        <dbReference type="EMBL" id="SFU17602.1"/>
    </source>
</evidence>
<sequence length="83" mass="9158">MKTLLRTYLILIFASSALNAGSENDSVKMRTGFVAEASNFAMNSSYPQNLEEIADCMNSARKNEFNSEIGTIEEKNSSLITVE</sequence>
<evidence type="ECO:0000313" key="3">
    <source>
        <dbReference type="Proteomes" id="UP000199673"/>
    </source>
</evidence>
<accession>A0A1I7E0Y7</accession>
<evidence type="ECO:0000256" key="1">
    <source>
        <dbReference type="SAM" id="SignalP"/>
    </source>
</evidence>
<gene>
    <name evidence="2" type="ORF">SAMN04489724_4677</name>
</gene>
<dbReference type="EMBL" id="FPBF01000009">
    <property type="protein sequence ID" value="SFU17602.1"/>
    <property type="molecule type" value="Genomic_DNA"/>
</dbReference>
<proteinExistence type="predicted"/>
<keyword evidence="3" id="KW-1185">Reference proteome</keyword>
<dbReference type="STRING" id="305507.SAMN04489724_4677"/>
<dbReference type="RefSeq" id="WP_091697769.1">
    <property type="nucleotide sequence ID" value="NZ_FPBF01000009.1"/>
</dbReference>
<reference evidence="3" key="1">
    <citation type="submission" date="2016-10" db="EMBL/GenBank/DDBJ databases">
        <authorList>
            <person name="Varghese N."/>
            <person name="Submissions S."/>
        </authorList>
    </citation>
    <scope>NUCLEOTIDE SEQUENCE [LARGE SCALE GENOMIC DNA]</scope>
    <source>
        <strain evidence="3">DSM 23445</strain>
    </source>
</reference>
<feature type="chain" id="PRO_5011630913" evidence="1">
    <location>
        <begin position="21"/>
        <end position="83"/>
    </location>
</feature>
<dbReference type="Proteomes" id="UP000199673">
    <property type="component" value="Unassembled WGS sequence"/>
</dbReference>